<proteinExistence type="predicted"/>
<dbReference type="InterPro" id="IPR007131">
    <property type="entry name" value="SHD1"/>
</dbReference>
<reference evidence="3 4" key="1">
    <citation type="submission" date="2019-04" db="EMBL/GenBank/DDBJ databases">
        <authorList>
            <person name="Van Vliet M D."/>
        </authorList>
    </citation>
    <scope>NUCLEOTIDE SEQUENCE [LARGE SCALE GENOMIC DNA]</scope>
    <source>
        <strain evidence="3 4">F1</strain>
    </source>
</reference>
<feature type="domain" description="SLA1 homology" evidence="2">
    <location>
        <begin position="20"/>
        <end position="70"/>
    </location>
</feature>
<feature type="signal peptide" evidence="1">
    <location>
        <begin position="1"/>
        <end position="19"/>
    </location>
</feature>
<feature type="chain" id="PRO_5025338608" description="SLA1 homology domain-containing protein" evidence="1">
    <location>
        <begin position="20"/>
        <end position="236"/>
    </location>
</feature>
<dbReference type="RefSeq" id="WP_168442252.1">
    <property type="nucleotide sequence ID" value="NZ_CAAHFG010000001.1"/>
</dbReference>
<dbReference type="Proteomes" id="UP000366872">
    <property type="component" value="Unassembled WGS sequence"/>
</dbReference>
<evidence type="ECO:0000313" key="4">
    <source>
        <dbReference type="Proteomes" id="UP000366872"/>
    </source>
</evidence>
<protein>
    <recommendedName>
        <fullName evidence="2">SLA1 homology domain-containing protein</fullName>
    </recommendedName>
</protein>
<name>A0A6C2U3V1_PONDE</name>
<dbReference type="AlphaFoldDB" id="A0A6C2U3V1"/>
<keyword evidence="1" id="KW-0732">Signal</keyword>
<organism evidence="3 4">
    <name type="scientific">Pontiella desulfatans</name>
    <dbReference type="NCBI Taxonomy" id="2750659"/>
    <lineage>
        <taxon>Bacteria</taxon>
        <taxon>Pseudomonadati</taxon>
        <taxon>Kiritimatiellota</taxon>
        <taxon>Kiritimatiellia</taxon>
        <taxon>Kiritimatiellales</taxon>
        <taxon>Pontiellaceae</taxon>
        <taxon>Pontiella</taxon>
    </lineage>
</organism>
<sequence length="236" mass="26966">MKISFLLIGLLLACSAAFAEPRVWTLKNGKTLEAEFVSMIGGKVSLKTDRGKVIKVPEEDMSAEDITYIELSSPPDLDLSASRTTKQRVFADSLSELPSAMYNDFTAVVKQKSTRPYNHELTLEFFVVGEEKAGDKFILLDYKKENFRLSDGSRSVFELPSKTIELIEFEMNGQLRGELYEGYMLVVTDSRGEVIAHRAKNEDWFTHIENLRKLPVGKMFDDNCERAWPTRPKRFY</sequence>
<dbReference type="GO" id="GO:0043130">
    <property type="term" value="F:ubiquitin binding"/>
    <property type="evidence" value="ECO:0007669"/>
    <property type="project" value="InterPro"/>
</dbReference>
<dbReference type="Gene3D" id="2.30.30.700">
    <property type="entry name" value="SLA1 homology domain 1"/>
    <property type="match status" value="1"/>
</dbReference>
<dbReference type="GO" id="GO:0008092">
    <property type="term" value="F:cytoskeletal protein binding"/>
    <property type="evidence" value="ECO:0007669"/>
    <property type="project" value="InterPro"/>
</dbReference>
<dbReference type="GO" id="GO:0042802">
    <property type="term" value="F:identical protein binding"/>
    <property type="evidence" value="ECO:0007669"/>
    <property type="project" value="InterPro"/>
</dbReference>
<evidence type="ECO:0000256" key="1">
    <source>
        <dbReference type="SAM" id="SignalP"/>
    </source>
</evidence>
<gene>
    <name evidence="3" type="ORF">PDESU_02843</name>
</gene>
<dbReference type="Pfam" id="PF03983">
    <property type="entry name" value="SHD1"/>
    <property type="match status" value="1"/>
</dbReference>
<evidence type="ECO:0000313" key="3">
    <source>
        <dbReference type="EMBL" id="VGO14284.1"/>
    </source>
</evidence>
<evidence type="ECO:0000259" key="2">
    <source>
        <dbReference type="Pfam" id="PF03983"/>
    </source>
</evidence>
<accession>A0A6C2U3V1</accession>
<dbReference type="GO" id="GO:0030674">
    <property type="term" value="F:protein-macromolecule adaptor activity"/>
    <property type="evidence" value="ECO:0007669"/>
    <property type="project" value="InterPro"/>
</dbReference>
<dbReference type="EMBL" id="CAAHFG010000001">
    <property type="protein sequence ID" value="VGO14284.1"/>
    <property type="molecule type" value="Genomic_DNA"/>
</dbReference>
<keyword evidence="4" id="KW-1185">Reference proteome</keyword>